<accession>A0ABY6Q4J7</accession>
<reference evidence="13 14" key="1">
    <citation type="submission" date="2019-02" db="EMBL/GenBank/DDBJ databases">
        <title>Halieaceae_genomes.</title>
        <authorList>
            <person name="Li S.-H."/>
        </authorList>
    </citation>
    <scope>NUCLEOTIDE SEQUENCE [LARGE SCALE GENOMIC DNA]</scope>
    <source>
        <strain evidence="13 14">JH123</strain>
    </source>
</reference>
<organism evidence="13 14">
    <name type="scientific">Candidatus Paraluminiphilus aquimaris</name>
    <dbReference type="NCBI Taxonomy" id="2518994"/>
    <lineage>
        <taxon>Bacteria</taxon>
        <taxon>Pseudomonadati</taxon>
        <taxon>Pseudomonadota</taxon>
        <taxon>Gammaproteobacteria</taxon>
        <taxon>Cellvibrionales</taxon>
        <taxon>Halieaceae</taxon>
        <taxon>Candidatus Paraluminiphilus</taxon>
    </lineage>
</organism>
<proteinExistence type="inferred from homology"/>
<evidence type="ECO:0000256" key="3">
    <source>
        <dbReference type="ARBA" id="ARBA00011738"/>
    </source>
</evidence>
<evidence type="ECO:0000256" key="9">
    <source>
        <dbReference type="ARBA" id="ARBA00023015"/>
    </source>
</evidence>
<dbReference type="InterPro" id="IPR002481">
    <property type="entry name" value="FUR"/>
</dbReference>
<dbReference type="Gene3D" id="1.10.10.10">
    <property type="entry name" value="Winged helix-like DNA-binding domain superfamily/Winged helix DNA-binding domain"/>
    <property type="match status" value="1"/>
</dbReference>
<protein>
    <recommendedName>
        <fullName evidence="4 12">Ferric uptake regulation protein</fullName>
    </recommendedName>
</protein>
<dbReference type="PANTHER" id="PTHR33202">
    <property type="entry name" value="ZINC UPTAKE REGULATION PROTEIN"/>
    <property type="match status" value="1"/>
</dbReference>
<dbReference type="Proteomes" id="UP001317963">
    <property type="component" value="Chromosome"/>
</dbReference>
<dbReference type="InterPro" id="IPR043135">
    <property type="entry name" value="Fur_C"/>
</dbReference>
<evidence type="ECO:0000256" key="1">
    <source>
        <dbReference type="ARBA" id="ARBA00004496"/>
    </source>
</evidence>
<name>A0ABY6Q4J7_9GAMM</name>
<keyword evidence="9 12" id="KW-0805">Transcription regulation</keyword>
<dbReference type="NCBIfam" id="NF006999">
    <property type="entry name" value="PRK09462.1"/>
    <property type="match status" value="1"/>
</dbReference>
<dbReference type="Pfam" id="PF01475">
    <property type="entry name" value="FUR"/>
    <property type="match status" value="1"/>
</dbReference>
<comment type="subunit">
    <text evidence="3 12">Homodimer.</text>
</comment>
<evidence type="ECO:0000256" key="4">
    <source>
        <dbReference type="ARBA" id="ARBA00020910"/>
    </source>
</evidence>
<dbReference type="SUPFAM" id="SSF46785">
    <property type="entry name" value="Winged helix' DNA-binding domain"/>
    <property type="match status" value="1"/>
</dbReference>
<keyword evidence="10 12" id="KW-0238">DNA-binding</keyword>
<evidence type="ECO:0000256" key="11">
    <source>
        <dbReference type="ARBA" id="ARBA00023163"/>
    </source>
</evidence>
<evidence type="ECO:0000256" key="10">
    <source>
        <dbReference type="ARBA" id="ARBA00023125"/>
    </source>
</evidence>
<evidence type="ECO:0000256" key="12">
    <source>
        <dbReference type="RuleBase" id="RU364037"/>
    </source>
</evidence>
<keyword evidence="7 12" id="KW-0479">Metal-binding</keyword>
<evidence type="ECO:0000256" key="2">
    <source>
        <dbReference type="ARBA" id="ARBA00007957"/>
    </source>
</evidence>
<keyword evidence="14" id="KW-1185">Reference proteome</keyword>
<comment type="similarity">
    <text evidence="2 12">Belongs to the Fur family.</text>
</comment>
<evidence type="ECO:0000256" key="6">
    <source>
        <dbReference type="ARBA" id="ARBA00022491"/>
    </source>
</evidence>
<comment type="subcellular location">
    <subcellularLocation>
        <location evidence="1 12">Cytoplasm</location>
    </subcellularLocation>
</comment>
<dbReference type="RefSeq" id="WP_279243022.1">
    <property type="nucleotide sequence ID" value="NZ_CP036501.1"/>
</dbReference>
<sequence length="137" mass="15452">MSNQNVDLKRAGLKVTLPRLNILSILSESAGEGAHLSAEDVYQRLRDAGDDVGLATVYRVLTQFETAGLVERHNFESGHSVFELATDDHHDHMVDVDNNEVIEFVDEEIEARQHAIAAERGYEIIDHSLVLYVRKKR</sequence>
<gene>
    <name evidence="12 13" type="primary">fur</name>
    <name evidence="13" type="ORF">E0F26_05395</name>
</gene>
<keyword evidence="5 12" id="KW-0963">Cytoplasm</keyword>
<dbReference type="PANTHER" id="PTHR33202:SF2">
    <property type="entry name" value="FERRIC UPTAKE REGULATION PROTEIN"/>
    <property type="match status" value="1"/>
</dbReference>
<keyword evidence="12" id="KW-0408">Iron</keyword>
<dbReference type="InterPro" id="IPR036388">
    <property type="entry name" value="WH-like_DNA-bd_sf"/>
</dbReference>
<evidence type="ECO:0000256" key="5">
    <source>
        <dbReference type="ARBA" id="ARBA00022490"/>
    </source>
</evidence>
<dbReference type="CDD" id="cd07153">
    <property type="entry name" value="Fur_like"/>
    <property type="match status" value="1"/>
</dbReference>
<evidence type="ECO:0000313" key="14">
    <source>
        <dbReference type="Proteomes" id="UP001317963"/>
    </source>
</evidence>
<evidence type="ECO:0000313" key="13">
    <source>
        <dbReference type="EMBL" id="UZP74209.1"/>
    </source>
</evidence>
<evidence type="ECO:0000256" key="7">
    <source>
        <dbReference type="ARBA" id="ARBA00022723"/>
    </source>
</evidence>
<dbReference type="EMBL" id="CP036501">
    <property type="protein sequence ID" value="UZP74209.1"/>
    <property type="molecule type" value="Genomic_DNA"/>
</dbReference>
<keyword evidence="11 12" id="KW-0804">Transcription</keyword>
<dbReference type="InterPro" id="IPR036390">
    <property type="entry name" value="WH_DNA-bd_sf"/>
</dbReference>
<evidence type="ECO:0000256" key="8">
    <source>
        <dbReference type="ARBA" id="ARBA00022833"/>
    </source>
</evidence>
<keyword evidence="6 12" id="KW-0678">Repressor</keyword>
<dbReference type="Gene3D" id="3.30.1490.190">
    <property type="match status" value="1"/>
</dbReference>
<keyword evidence="8 12" id="KW-0862">Zinc</keyword>